<reference evidence="13" key="1">
    <citation type="journal article" date="2022" name="Plant J.">
        <title>Strategies of tolerance reflected in two North American maple genomes.</title>
        <authorList>
            <person name="McEvoy S.L."/>
            <person name="Sezen U.U."/>
            <person name="Trouern-Trend A."/>
            <person name="McMahon S.M."/>
            <person name="Schaberg P.G."/>
            <person name="Yang J."/>
            <person name="Wegrzyn J.L."/>
            <person name="Swenson N.G."/>
        </authorList>
    </citation>
    <scope>NUCLEOTIDE SEQUENCE</scope>
    <source>
        <strain evidence="13">NS2018</strain>
    </source>
</reference>
<comment type="similarity">
    <text evidence="3 11">Belongs to the PIGV family.</text>
</comment>
<comment type="caution">
    <text evidence="13">The sequence shown here is derived from an EMBL/GenBank/DDBJ whole genome shotgun (WGS) entry which is preliminary data.</text>
</comment>
<keyword evidence="7 11" id="KW-0812">Transmembrane</keyword>
<comment type="pathway">
    <text evidence="2 11">Glycolipid biosynthesis; glycosylphosphatidylinositol-anchor biosynthesis.</text>
</comment>
<evidence type="ECO:0000313" key="13">
    <source>
        <dbReference type="EMBL" id="KAK0579933.1"/>
    </source>
</evidence>
<proteinExistence type="inferred from homology"/>
<sequence length="196" mass="22184">MSRPMHSFPFFLLAFLSCLTQDPEAAFRASVLFCFNPASIIYSSIYSESLYALFSVGGLYYLISGAKNIAVLWLALSGCARSNGVRNAGYFCFQTMHQAYDALFLKKRVGNPGSYRWSIKMYTYFIPFIAFQVYGYHNLYLGALMCMATTLINLPVTLCNVNCSRQKAVASNHIYLFIRSHDGKIDCHVQIFIPYV</sequence>
<evidence type="ECO:0000256" key="1">
    <source>
        <dbReference type="ARBA" id="ARBA00004477"/>
    </source>
</evidence>
<keyword evidence="8 11" id="KW-0256">Endoplasmic reticulum</keyword>
<protein>
    <recommendedName>
        <fullName evidence="11">GPI mannosyltransferase 2</fullName>
        <ecNumber evidence="11">2.4.1.-</ecNumber>
    </recommendedName>
</protein>
<evidence type="ECO:0000256" key="6">
    <source>
        <dbReference type="ARBA" id="ARBA00022679"/>
    </source>
</evidence>
<dbReference type="Proteomes" id="UP001168877">
    <property type="component" value="Unassembled WGS sequence"/>
</dbReference>
<organism evidence="13 14">
    <name type="scientific">Acer saccharum</name>
    <name type="common">Sugar maple</name>
    <dbReference type="NCBI Taxonomy" id="4024"/>
    <lineage>
        <taxon>Eukaryota</taxon>
        <taxon>Viridiplantae</taxon>
        <taxon>Streptophyta</taxon>
        <taxon>Embryophyta</taxon>
        <taxon>Tracheophyta</taxon>
        <taxon>Spermatophyta</taxon>
        <taxon>Magnoliopsida</taxon>
        <taxon>eudicotyledons</taxon>
        <taxon>Gunneridae</taxon>
        <taxon>Pentapetalae</taxon>
        <taxon>rosids</taxon>
        <taxon>malvids</taxon>
        <taxon>Sapindales</taxon>
        <taxon>Sapindaceae</taxon>
        <taxon>Hippocastanoideae</taxon>
        <taxon>Acereae</taxon>
        <taxon>Acer</taxon>
    </lineage>
</organism>
<evidence type="ECO:0000256" key="9">
    <source>
        <dbReference type="ARBA" id="ARBA00022989"/>
    </source>
</evidence>
<dbReference type="GO" id="GO:0006506">
    <property type="term" value="P:GPI anchor biosynthetic process"/>
    <property type="evidence" value="ECO:0007669"/>
    <property type="project" value="UniProtKB-KW"/>
</dbReference>
<evidence type="ECO:0000256" key="11">
    <source>
        <dbReference type="RuleBase" id="RU363112"/>
    </source>
</evidence>
<dbReference type="GO" id="GO:0031501">
    <property type="term" value="C:mannosyltransferase complex"/>
    <property type="evidence" value="ECO:0007669"/>
    <property type="project" value="TreeGrafter"/>
</dbReference>
<dbReference type="PANTHER" id="PTHR12468:SF2">
    <property type="entry name" value="GPI MANNOSYLTRANSFERASE 2"/>
    <property type="match status" value="1"/>
</dbReference>
<comment type="subcellular location">
    <subcellularLocation>
        <location evidence="1 11">Endoplasmic reticulum membrane</location>
        <topology evidence="1 11">Multi-pass membrane protein</topology>
    </subcellularLocation>
</comment>
<dbReference type="AlphaFoldDB" id="A0AA39RUT7"/>
<keyword evidence="12" id="KW-0732">Signal</keyword>
<feature type="transmembrane region" description="Helical" evidence="11">
    <location>
        <begin position="52"/>
        <end position="76"/>
    </location>
</feature>
<evidence type="ECO:0000256" key="8">
    <source>
        <dbReference type="ARBA" id="ARBA00022824"/>
    </source>
</evidence>
<keyword evidence="10 11" id="KW-0472">Membrane</keyword>
<dbReference type="PANTHER" id="PTHR12468">
    <property type="entry name" value="GPI MANNOSYLTRANSFERASE 2"/>
    <property type="match status" value="1"/>
</dbReference>
<dbReference type="Pfam" id="PF04188">
    <property type="entry name" value="Mannosyl_trans2"/>
    <property type="match status" value="1"/>
</dbReference>
<comment type="function">
    <text evidence="11">Mannosyltransferase involved in glycosylphosphatidylinositol-anchor biosynthesis.</text>
</comment>
<keyword evidence="9 11" id="KW-1133">Transmembrane helix</keyword>
<name>A0AA39RUT7_ACESA</name>
<feature type="signal peptide" evidence="12">
    <location>
        <begin position="1"/>
        <end position="20"/>
    </location>
</feature>
<dbReference type="EMBL" id="JAUESC010000385">
    <property type="protein sequence ID" value="KAK0579933.1"/>
    <property type="molecule type" value="Genomic_DNA"/>
</dbReference>
<evidence type="ECO:0000256" key="12">
    <source>
        <dbReference type="SAM" id="SignalP"/>
    </source>
</evidence>
<evidence type="ECO:0000256" key="2">
    <source>
        <dbReference type="ARBA" id="ARBA00004687"/>
    </source>
</evidence>
<gene>
    <name evidence="13" type="ORF">LWI29_033674</name>
</gene>
<feature type="transmembrane region" description="Helical" evidence="11">
    <location>
        <begin position="140"/>
        <end position="161"/>
    </location>
</feature>
<evidence type="ECO:0000256" key="7">
    <source>
        <dbReference type="ARBA" id="ARBA00022692"/>
    </source>
</evidence>
<keyword evidence="6 11" id="KW-0808">Transferase</keyword>
<dbReference type="GO" id="GO:0005789">
    <property type="term" value="C:endoplasmic reticulum membrane"/>
    <property type="evidence" value="ECO:0007669"/>
    <property type="project" value="UniProtKB-SubCell"/>
</dbReference>
<evidence type="ECO:0000256" key="5">
    <source>
        <dbReference type="ARBA" id="ARBA00022676"/>
    </source>
</evidence>
<keyword evidence="14" id="KW-1185">Reference proteome</keyword>
<dbReference type="GO" id="GO:0004376">
    <property type="term" value="F:GPI mannosyltransferase activity"/>
    <property type="evidence" value="ECO:0007669"/>
    <property type="project" value="InterPro"/>
</dbReference>
<evidence type="ECO:0000313" key="14">
    <source>
        <dbReference type="Proteomes" id="UP001168877"/>
    </source>
</evidence>
<comment type="caution">
    <text evidence="11">Lacks conserved residue(s) required for the propagation of feature annotation.</text>
</comment>
<feature type="transmembrane region" description="Helical" evidence="11">
    <location>
        <begin position="117"/>
        <end position="134"/>
    </location>
</feature>
<keyword evidence="4 11" id="KW-0337">GPI-anchor biosynthesis</keyword>
<evidence type="ECO:0000256" key="10">
    <source>
        <dbReference type="ARBA" id="ARBA00023136"/>
    </source>
</evidence>
<evidence type="ECO:0000256" key="4">
    <source>
        <dbReference type="ARBA" id="ARBA00022502"/>
    </source>
</evidence>
<dbReference type="PROSITE" id="PS51257">
    <property type="entry name" value="PROKAR_LIPOPROTEIN"/>
    <property type="match status" value="1"/>
</dbReference>
<dbReference type="InterPro" id="IPR007315">
    <property type="entry name" value="PIG-V/Gpi18"/>
</dbReference>
<accession>A0AA39RUT7</accession>
<keyword evidence="5 11" id="KW-0328">Glycosyltransferase</keyword>
<dbReference type="EC" id="2.4.1.-" evidence="11"/>
<feature type="chain" id="PRO_5041228228" description="GPI mannosyltransferase 2" evidence="12">
    <location>
        <begin position="21"/>
        <end position="196"/>
    </location>
</feature>
<reference evidence="13" key="2">
    <citation type="submission" date="2023-06" db="EMBL/GenBank/DDBJ databases">
        <authorList>
            <person name="Swenson N.G."/>
            <person name="Wegrzyn J.L."/>
            <person name="Mcevoy S.L."/>
        </authorList>
    </citation>
    <scope>NUCLEOTIDE SEQUENCE</scope>
    <source>
        <strain evidence="13">NS2018</strain>
        <tissue evidence="13">Leaf</tissue>
    </source>
</reference>
<dbReference type="GO" id="GO:0000009">
    <property type="term" value="F:alpha-1,6-mannosyltransferase activity"/>
    <property type="evidence" value="ECO:0007669"/>
    <property type="project" value="InterPro"/>
</dbReference>
<evidence type="ECO:0000256" key="3">
    <source>
        <dbReference type="ARBA" id="ARBA00008698"/>
    </source>
</evidence>